<dbReference type="AlphaFoldDB" id="A0A9J6GSI8"/>
<evidence type="ECO:0000313" key="2">
    <source>
        <dbReference type="Proteomes" id="UP000821853"/>
    </source>
</evidence>
<sequence length="61" mass="6901">MIPRNVDRESIIPPTEYFNDGIIPADLKHTDVKFTPKPNKPNGLDILRPISASEKHSNMQC</sequence>
<dbReference type="EMBL" id="JABSTR010000008">
    <property type="protein sequence ID" value="KAH9378437.1"/>
    <property type="molecule type" value="Genomic_DNA"/>
</dbReference>
<keyword evidence="2" id="KW-1185">Reference proteome</keyword>
<proteinExistence type="predicted"/>
<name>A0A9J6GSI8_HAELO</name>
<gene>
    <name evidence="1" type="ORF">HPB48_013933</name>
</gene>
<comment type="caution">
    <text evidence="1">The sequence shown here is derived from an EMBL/GenBank/DDBJ whole genome shotgun (WGS) entry which is preliminary data.</text>
</comment>
<reference evidence="1 2" key="1">
    <citation type="journal article" date="2020" name="Cell">
        <title>Large-Scale Comparative Analyses of Tick Genomes Elucidate Their Genetic Diversity and Vector Capacities.</title>
        <authorList>
            <consortium name="Tick Genome and Microbiome Consortium (TIGMIC)"/>
            <person name="Jia N."/>
            <person name="Wang J."/>
            <person name="Shi W."/>
            <person name="Du L."/>
            <person name="Sun Y."/>
            <person name="Zhan W."/>
            <person name="Jiang J.F."/>
            <person name="Wang Q."/>
            <person name="Zhang B."/>
            <person name="Ji P."/>
            <person name="Bell-Sakyi L."/>
            <person name="Cui X.M."/>
            <person name="Yuan T.T."/>
            <person name="Jiang B.G."/>
            <person name="Yang W.F."/>
            <person name="Lam T.T."/>
            <person name="Chang Q.C."/>
            <person name="Ding S.J."/>
            <person name="Wang X.J."/>
            <person name="Zhu J.G."/>
            <person name="Ruan X.D."/>
            <person name="Zhao L."/>
            <person name="Wei J.T."/>
            <person name="Ye R.Z."/>
            <person name="Que T.C."/>
            <person name="Du C.H."/>
            <person name="Zhou Y.H."/>
            <person name="Cheng J.X."/>
            <person name="Dai P.F."/>
            <person name="Guo W.B."/>
            <person name="Han X.H."/>
            <person name="Huang E.J."/>
            <person name="Li L.F."/>
            <person name="Wei W."/>
            <person name="Gao Y.C."/>
            <person name="Liu J.Z."/>
            <person name="Shao H.Z."/>
            <person name="Wang X."/>
            <person name="Wang C.C."/>
            <person name="Yang T.C."/>
            <person name="Huo Q.B."/>
            <person name="Li W."/>
            <person name="Chen H.Y."/>
            <person name="Chen S.E."/>
            <person name="Zhou L.G."/>
            <person name="Ni X.B."/>
            <person name="Tian J.H."/>
            <person name="Sheng Y."/>
            <person name="Liu T."/>
            <person name="Pan Y.S."/>
            <person name="Xia L.Y."/>
            <person name="Li J."/>
            <person name="Zhao F."/>
            <person name="Cao W.C."/>
        </authorList>
    </citation>
    <scope>NUCLEOTIDE SEQUENCE [LARGE SCALE GENOMIC DNA]</scope>
    <source>
        <strain evidence="1">HaeL-2018</strain>
    </source>
</reference>
<dbReference type="Proteomes" id="UP000821853">
    <property type="component" value="Unassembled WGS sequence"/>
</dbReference>
<organism evidence="1 2">
    <name type="scientific">Haemaphysalis longicornis</name>
    <name type="common">Bush tick</name>
    <dbReference type="NCBI Taxonomy" id="44386"/>
    <lineage>
        <taxon>Eukaryota</taxon>
        <taxon>Metazoa</taxon>
        <taxon>Ecdysozoa</taxon>
        <taxon>Arthropoda</taxon>
        <taxon>Chelicerata</taxon>
        <taxon>Arachnida</taxon>
        <taxon>Acari</taxon>
        <taxon>Parasitiformes</taxon>
        <taxon>Ixodida</taxon>
        <taxon>Ixodoidea</taxon>
        <taxon>Ixodidae</taxon>
        <taxon>Haemaphysalinae</taxon>
        <taxon>Haemaphysalis</taxon>
    </lineage>
</organism>
<accession>A0A9J6GSI8</accession>
<protein>
    <submittedName>
        <fullName evidence="1">Uncharacterized protein</fullName>
    </submittedName>
</protein>
<dbReference type="VEuPathDB" id="VectorBase:HLOH_062441"/>
<evidence type="ECO:0000313" key="1">
    <source>
        <dbReference type="EMBL" id="KAH9378437.1"/>
    </source>
</evidence>